<accession>A0A9P8RGT5</accession>
<feature type="compositionally biased region" description="Basic and acidic residues" evidence="2">
    <location>
        <begin position="569"/>
        <end position="580"/>
    </location>
</feature>
<feature type="region of interest" description="Disordered" evidence="2">
    <location>
        <begin position="1"/>
        <end position="24"/>
    </location>
</feature>
<name>A0A9P8RGT5_9PEZI</name>
<evidence type="ECO:0000256" key="2">
    <source>
        <dbReference type="SAM" id="MobiDB-lite"/>
    </source>
</evidence>
<organism evidence="3 4">
    <name type="scientific">Truncatella angustata</name>
    <dbReference type="NCBI Taxonomy" id="152316"/>
    <lineage>
        <taxon>Eukaryota</taxon>
        <taxon>Fungi</taxon>
        <taxon>Dikarya</taxon>
        <taxon>Ascomycota</taxon>
        <taxon>Pezizomycotina</taxon>
        <taxon>Sordariomycetes</taxon>
        <taxon>Xylariomycetidae</taxon>
        <taxon>Amphisphaeriales</taxon>
        <taxon>Sporocadaceae</taxon>
        <taxon>Truncatella</taxon>
    </lineage>
</organism>
<evidence type="ECO:0000313" key="3">
    <source>
        <dbReference type="EMBL" id="KAH6645759.1"/>
    </source>
</evidence>
<feature type="compositionally biased region" description="Basic residues" evidence="2">
    <location>
        <begin position="611"/>
        <end position="626"/>
    </location>
</feature>
<gene>
    <name evidence="3" type="ORF">BKA67DRAFT_540763</name>
</gene>
<evidence type="ECO:0000256" key="1">
    <source>
        <dbReference type="SAM" id="Coils"/>
    </source>
</evidence>
<feature type="compositionally biased region" description="Polar residues" evidence="2">
    <location>
        <begin position="423"/>
        <end position="432"/>
    </location>
</feature>
<feature type="region of interest" description="Disordered" evidence="2">
    <location>
        <begin position="282"/>
        <end position="321"/>
    </location>
</feature>
<feature type="compositionally biased region" description="Low complexity" evidence="2">
    <location>
        <begin position="206"/>
        <end position="216"/>
    </location>
</feature>
<protein>
    <submittedName>
        <fullName evidence="3">Uncharacterized protein</fullName>
    </submittedName>
</protein>
<dbReference type="AlphaFoldDB" id="A0A9P8RGT5"/>
<sequence length="969" mass="107364">MPRASSSKQRGFPAPMRKPSPDIRLLVPPPSSYICPDTTSPSDAIIYETPKKRRTKPGSRINRKKTQRIQFLEDDSDLELTLKVDDHGKDVESPNLQTVESDCRSPVSFNDVVPATVREGEGCIGKKYINEEAGLSVLANHSDTLPSTIGDHHRMYDLENSDDISVAFGDIFAEQGDTSEVLVTPRMTEAQVAHQELFGRKRFFSTTSRSQQVRQSPARSSKPTASEETHRCSPSAAAEASSVGYNEVYCNGLSDDNSSQHEENFHTDCRLFPIEPDCVPEEVSGGMLAPPFHKSFATQGRGEDNTHNSASQSELPQQSAVQGITSPRSFAAISGTSAHHHSLLQAAPIDRRLEPHPVYSLDTINDYDDPLGELVIDPKYLPEGYFENQQSCPPICYKSNNDETGREISTRREHVRTPEHLARQNTPPNVRQENMEHARKKPRRDSKLFSCLDKSKVYVTTHSSADLALGGDNNTSPLRGCIQQEISSKRFYEPLVAKQSQRPIAPELFDKPRLNRKHIYPSDRQFETSSVVGHAVRPKKQLTITTNQLQPSCEPIHINTINKPSTSGNREKIVTGRDGNRQSNLTNQHLTMTGTNGLGTLKRLPDETHMLSKRRRKKAKRQLKRRLNANTRSVPEALTTHDQLLLTIPQISTPPNLIEVRTTSPLCSPKLSSGARDGLLPLALPTSTSQVTIANCESHNHDVLCPLPLDGKGKGAAKGPKQGRSVFSTSESTVQQRFAAPRSRHSLSAAIYAERTDDSQSTRSSQLEPYLVDRSNILAKKRDPQNLLQRRATTPGHSHRSLDAHLENPSTLMPNEAGQVGEHRRPPKGALDQRSLQKPPSMESSHRLTGMAWRFSRDAGSMSTSQTPSGNANEASSSLPVRHDSQDIGRYAALRSPKTISRPAAVRYLVCGSQIISQAPHCHEGFDTIGTGVWISQSPDTSLVLKKHRELENRLEKLEKLIEKLTSDC</sequence>
<feature type="region of interest" description="Disordered" evidence="2">
    <location>
        <begin position="206"/>
        <end position="238"/>
    </location>
</feature>
<evidence type="ECO:0000313" key="4">
    <source>
        <dbReference type="Proteomes" id="UP000758603"/>
    </source>
</evidence>
<proteinExistence type="predicted"/>
<feature type="region of interest" description="Disordered" evidence="2">
    <location>
        <begin position="562"/>
        <end position="600"/>
    </location>
</feature>
<feature type="compositionally biased region" description="Low complexity" evidence="2">
    <location>
        <begin position="590"/>
        <end position="600"/>
    </location>
</feature>
<feature type="region of interest" description="Disordered" evidence="2">
    <location>
        <begin position="713"/>
        <end position="884"/>
    </location>
</feature>
<comment type="caution">
    <text evidence="3">The sequence shown here is derived from an EMBL/GenBank/DDBJ whole genome shotgun (WGS) entry which is preliminary data.</text>
</comment>
<keyword evidence="1" id="KW-0175">Coiled coil</keyword>
<feature type="region of interest" description="Disordered" evidence="2">
    <location>
        <begin position="419"/>
        <end position="446"/>
    </location>
</feature>
<keyword evidence="4" id="KW-1185">Reference proteome</keyword>
<reference evidence="3" key="1">
    <citation type="journal article" date="2021" name="Nat. Commun.">
        <title>Genetic determinants of endophytism in the Arabidopsis root mycobiome.</title>
        <authorList>
            <person name="Mesny F."/>
            <person name="Miyauchi S."/>
            <person name="Thiergart T."/>
            <person name="Pickel B."/>
            <person name="Atanasova L."/>
            <person name="Karlsson M."/>
            <person name="Huettel B."/>
            <person name="Barry K.W."/>
            <person name="Haridas S."/>
            <person name="Chen C."/>
            <person name="Bauer D."/>
            <person name="Andreopoulos W."/>
            <person name="Pangilinan J."/>
            <person name="LaButti K."/>
            <person name="Riley R."/>
            <person name="Lipzen A."/>
            <person name="Clum A."/>
            <person name="Drula E."/>
            <person name="Henrissat B."/>
            <person name="Kohler A."/>
            <person name="Grigoriev I.V."/>
            <person name="Martin F.M."/>
            <person name="Hacquard S."/>
        </authorList>
    </citation>
    <scope>NUCLEOTIDE SEQUENCE</scope>
    <source>
        <strain evidence="3">MPI-SDFR-AT-0073</strain>
    </source>
</reference>
<feature type="region of interest" description="Disordered" evidence="2">
    <location>
        <begin position="607"/>
        <end position="626"/>
    </location>
</feature>
<dbReference type="RefSeq" id="XP_045952273.1">
    <property type="nucleotide sequence ID" value="XM_046100823.1"/>
</dbReference>
<feature type="compositionally biased region" description="Polar residues" evidence="2">
    <location>
        <begin position="861"/>
        <end position="879"/>
    </location>
</feature>
<feature type="compositionally biased region" description="Polar residues" evidence="2">
    <location>
        <begin position="307"/>
        <end position="321"/>
    </location>
</feature>
<dbReference type="EMBL" id="JAGPXC010000010">
    <property type="protein sequence ID" value="KAH6645759.1"/>
    <property type="molecule type" value="Genomic_DNA"/>
</dbReference>
<feature type="compositionally biased region" description="Polar residues" evidence="2">
    <location>
        <begin position="725"/>
        <end position="736"/>
    </location>
</feature>
<feature type="coiled-coil region" evidence="1">
    <location>
        <begin position="941"/>
        <end position="968"/>
    </location>
</feature>
<dbReference type="GeneID" id="70129715"/>
<dbReference type="Proteomes" id="UP000758603">
    <property type="component" value="Unassembled WGS sequence"/>
</dbReference>
<feature type="compositionally biased region" description="Polar residues" evidence="2">
    <location>
        <begin position="786"/>
        <end position="796"/>
    </location>
</feature>